<dbReference type="Proteomes" id="UP000006258">
    <property type="component" value="Unassembled WGS sequence"/>
</dbReference>
<dbReference type="HOGENOM" id="CLU_2234871_0_0_10"/>
<protein>
    <submittedName>
        <fullName evidence="1">Uncharacterized protein</fullName>
    </submittedName>
</protein>
<name>D7VN42_SPHSI</name>
<proteinExistence type="predicted"/>
<dbReference type="GeneID" id="95427987"/>
<dbReference type="STRING" id="525373.HMPREF0766_12412"/>
<evidence type="ECO:0000313" key="1">
    <source>
        <dbReference type="EMBL" id="EFK57339.1"/>
    </source>
</evidence>
<gene>
    <name evidence="1" type="ORF">HMPREF0766_12412</name>
</gene>
<evidence type="ECO:0000313" key="2">
    <source>
        <dbReference type="Proteomes" id="UP000006258"/>
    </source>
</evidence>
<dbReference type="AlphaFoldDB" id="D7VN42"/>
<organism evidence="1 2">
    <name type="scientific">Sphingobacterium spiritivorum ATCC 33861</name>
    <dbReference type="NCBI Taxonomy" id="525373"/>
    <lineage>
        <taxon>Bacteria</taxon>
        <taxon>Pseudomonadati</taxon>
        <taxon>Bacteroidota</taxon>
        <taxon>Sphingobacteriia</taxon>
        <taxon>Sphingobacteriales</taxon>
        <taxon>Sphingobacteriaceae</taxon>
        <taxon>Sphingobacterium</taxon>
    </lineage>
</organism>
<accession>D7VN42</accession>
<comment type="caution">
    <text evidence="1">The sequence shown here is derived from an EMBL/GenBank/DDBJ whole genome shotgun (WGS) entry which is preliminary data.</text>
</comment>
<sequence>MNQQAEILLASLKFNVSVEDFQTIIDTTGDYLNCEDLIAIYNDYYQSKDEVCPFCRSEVSQLQFNETSKGYWSEAIDGVNICSGCKEEVDCFEKPTLQEWLLITA</sequence>
<dbReference type="RefSeq" id="WP_002992948.1">
    <property type="nucleotide sequence ID" value="NZ_GL379770.1"/>
</dbReference>
<reference evidence="1" key="1">
    <citation type="submission" date="2010-07" db="EMBL/GenBank/DDBJ databases">
        <authorList>
            <person name="Muzny D."/>
            <person name="Qin X."/>
            <person name="Buhay C."/>
            <person name="Dugan-Rocha S."/>
            <person name="Ding Y."/>
            <person name="Chen G."/>
            <person name="Hawes A."/>
            <person name="Holder M."/>
            <person name="Jhangiani S."/>
            <person name="Johnson A."/>
            <person name="Khan Z."/>
            <person name="Li Z."/>
            <person name="Liu W."/>
            <person name="Liu X."/>
            <person name="Perez L."/>
            <person name="Shen H."/>
            <person name="Wang Q."/>
            <person name="Watt J."/>
            <person name="Xi L."/>
            <person name="Xin Y."/>
            <person name="Zhou J."/>
            <person name="Deng J."/>
            <person name="Jiang H."/>
            <person name="Liu Y."/>
            <person name="Qu J."/>
            <person name="Song X.-Z."/>
            <person name="Zhang L."/>
            <person name="Villasana D."/>
            <person name="Johnson A."/>
            <person name="Liu J."/>
            <person name="Liyanage D."/>
            <person name="Lorensuhewa L."/>
            <person name="Robinson T."/>
            <person name="Song A."/>
            <person name="Song B.-B."/>
            <person name="Dinh H."/>
            <person name="Thornton R."/>
            <person name="Coyle M."/>
            <person name="Francisco L."/>
            <person name="Jackson L."/>
            <person name="Javaid M."/>
            <person name="Korchina V."/>
            <person name="Kovar C."/>
            <person name="Mata R."/>
            <person name="Mathew T."/>
            <person name="Ngo R."/>
            <person name="Nguyen L."/>
            <person name="Nguyen N."/>
            <person name="Okwuonu G."/>
            <person name="Ongeri F."/>
            <person name="Pham C."/>
            <person name="Simmons D."/>
            <person name="Wilczek-Boney K."/>
            <person name="Hale W."/>
            <person name="Jakkamsetti A."/>
            <person name="Pham P."/>
            <person name="Ruth R."/>
            <person name="San Lucas F."/>
            <person name="Warren J."/>
            <person name="Zhang J."/>
            <person name="Zhao Z."/>
            <person name="Zhou C."/>
            <person name="Zhu D."/>
            <person name="Lee S."/>
            <person name="Bess C."/>
            <person name="Blankenburg K."/>
            <person name="Forbes L."/>
            <person name="Fu Q."/>
            <person name="Gubbala S."/>
            <person name="Hirani K."/>
            <person name="Jayaseelan J.C."/>
            <person name="Lara F."/>
            <person name="Munidasa M."/>
            <person name="Palculict T."/>
            <person name="Patil S."/>
            <person name="Pu L.-L."/>
            <person name="Saada N."/>
            <person name="Tang L."/>
            <person name="Weissenberger G."/>
            <person name="Zhu Y."/>
            <person name="Hemphill L."/>
            <person name="Shang Y."/>
            <person name="Youmans B."/>
            <person name="Ayvaz T."/>
            <person name="Ross M."/>
            <person name="Santibanez J."/>
            <person name="Aqrawi P."/>
            <person name="Gross S."/>
            <person name="Joshi V."/>
            <person name="Fowler G."/>
            <person name="Nazareth L."/>
            <person name="Reid J."/>
            <person name="Worley K."/>
            <person name="Petrosino J."/>
            <person name="Highlander S."/>
            <person name="Gibbs R."/>
        </authorList>
    </citation>
    <scope>NUCLEOTIDE SEQUENCE [LARGE SCALE GENOMIC DNA]</scope>
    <source>
        <strain evidence="1">ATCC 33861</strain>
    </source>
</reference>
<keyword evidence="2" id="KW-1185">Reference proteome</keyword>
<dbReference type="EMBL" id="ACHA02000011">
    <property type="protein sequence ID" value="EFK57339.1"/>
    <property type="molecule type" value="Genomic_DNA"/>
</dbReference>